<protein>
    <submittedName>
        <fullName evidence="2">Uncharacterized protein</fullName>
    </submittedName>
</protein>
<dbReference type="EMBL" id="OU594949">
    <property type="protein sequence ID" value="CAG9294033.1"/>
    <property type="molecule type" value="Genomic_DNA"/>
</dbReference>
<name>A0A8J9X8Q5_PHATR</name>
<proteinExistence type="predicted"/>
<reference evidence="2" key="1">
    <citation type="submission" date="2022-02" db="EMBL/GenBank/DDBJ databases">
        <authorList>
            <person name="Giguere J D."/>
        </authorList>
    </citation>
    <scope>NUCLEOTIDE SEQUENCE</scope>
    <source>
        <strain evidence="2">CCAP 1055/1</strain>
    </source>
</reference>
<gene>
    <name evidence="2" type="ORF">PTTT1_LOCUS53396</name>
</gene>
<sequence length="275" mass="29192">MSEHEDILCDADAAFTRLQVHPPFVVEQFFYMISNDDGEVALQPLALFLDFQVSLGRMLVDERDEAVEHGRRVVLLPVDAVRVYWSNYRLPVRRTVVPNILAGIDTKGSDEISSLSGNGNGSGIAGLQAGDSKTNATNAGVAVQVANAKETKEEKSTDIEDVELSMEENSNTVLTSSVGSPMEESSGRLVRVSRAAVANAVVVDVAEEGSSMDKGTPNSVQMEDASSGSVGGANTSRTDNVVDAVAEEGSSMDEGTPNSVEMEDTSSVSVAHYQC</sequence>
<evidence type="ECO:0000313" key="2">
    <source>
        <dbReference type="EMBL" id="CAG9294033.1"/>
    </source>
</evidence>
<feature type="compositionally biased region" description="Polar residues" evidence="1">
    <location>
        <begin position="216"/>
        <end position="239"/>
    </location>
</feature>
<dbReference type="AlphaFoldDB" id="A0A8J9X8Q5"/>
<dbReference type="Proteomes" id="UP000836788">
    <property type="component" value="Chromosome 8"/>
</dbReference>
<evidence type="ECO:0000256" key="1">
    <source>
        <dbReference type="SAM" id="MobiDB-lite"/>
    </source>
</evidence>
<organism evidence="2">
    <name type="scientific">Phaeodactylum tricornutum</name>
    <name type="common">Diatom</name>
    <dbReference type="NCBI Taxonomy" id="2850"/>
    <lineage>
        <taxon>Eukaryota</taxon>
        <taxon>Sar</taxon>
        <taxon>Stramenopiles</taxon>
        <taxon>Ochrophyta</taxon>
        <taxon>Bacillariophyta</taxon>
        <taxon>Bacillariophyceae</taxon>
        <taxon>Bacillariophycidae</taxon>
        <taxon>Naviculales</taxon>
        <taxon>Phaeodactylaceae</taxon>
        <taxon>Phaeodactylum</taxon>
    </lineage>
</organism>
<feature type="region of interest" description="Disordered" evidence="1">
    <location>
        <begin position="208"/>
        <end position="275"/>
    </location>
</feature>
<accession>A0A8J9X8Q5</accession>